<dbReference type="InterPro" id="IPR011856">
    <property type="entry name" value="tRNA_endonuc-like_dom_sf"/>
</dbReference>
<dbReference type="Pfam" id="PF08774">
    <property type="entry name" value="VRR_NUC"/>
    <property type="match status" value="1"/>
</dbReference>
<comment type="cofactor">
    <cofactor evidence="3">
        <name>Mg(2+)</name>
        <dbReference type="ChEBI" id="CHEBI:18420"/>
    </cofactor>
</comment>
<evidence type="ECO:0000256" key="1">
    <source>
        <dbReference type="ARBA" id="ARBA00000983"/>
    </source>
</evidence>
<name>A0A315Z7M9_SEDFL</name>
<dbReference type="GO" id="GO:0070336">
    <property type="term" value="F:flap-structured DNA binding"/>
    <property type="evidence" value="ECO:0007669"/>
    <property type="project" value="TreeGrafter"/>
</dbReference>
<evidence type="ECO:0000259" key="11">
    <source>
        <dbReference type="SMART" id="SM00990"/>
    </source>
</evidence>
<evidence type="ECO:0000256" key="7">
    <source>
        <dbReference type="ARBA" id="ARBA00022723"/>
    </source>
</evidence>
<evidence type="ECO:0000256" key="9">
    <source>
        <dbReference type="ARBA" id="ARBA00022842"/>
    </source>
</evidence>
<dbReference type="RefSeq" id="WP_109621031.1">
    <property type="nucleotide sequence ID" value="NZ_QGDO01000006.1"/>
</dbReference>
<dbReference type="InterPro" id="IPR014883">
    <property type="entry name" value="VRR_NUC"/>
</dbReference>
<proteinExistence type="inferred from homology"/>
<gene>
    <name evidence="12" type="ORF">BC781_106111</name>
</gene>
<evidence type="ECO:0000313" key="13">
    <source>
        <dbReference type="Proteomes" id="UP000245535"/>
    </source>
</evidence>
<keyword evidence="10" id="KW-0464">Manganese</keyword>
<dbReference type="InterPro" id="IPR033315">
    <property type="entry name" value="Fan1-like"/>
</dbReference>
<dbReference type="PANTHER" id="PTHR15749">
    <property type="entry name" value="FANCONI-ASSOCIATED NUCLEASE 1"/>
    <property type="match status" value="1"/>
</dbReference>
<keyword evidence="8" id="KW-0378">Hydrolase</keyword>
<accession>A0A315Z7M9</accession>
<comment type="cofactor">
    <cofactor evidence="2">
        <name>Mn(2+)</name>
        <dbReference type="ChEBI" id="CHEBI:29035"/>
    </cofactor>
</comment>
<feature type="domain" description="VRR-NUC" evidence="11">
    <location>
        <begin position="438"/>
        <end position="553"/>
    </location>
</feature>
<dbReference type="PANTHER" id="PTHR15749:SF4">
    <property type="entry name" value="FANCONI-ASSOCIATED NUCLEASE 1"/>
    <property type="match status" value="1"/>
</dbReference>
<dbReference type="Pfam" id="PF21315">
    <property type="entry name" value="FAN1_HTH"/>
    <property type="match status" value="1"/>
</dbReference>
<keyword evidence="9" id="KW-0460">Magnesium</keyword>
<evidence type="ECO:0000256" key="2">
    <source>
        <dbReference type="ARBA" id="ARBA00001936"/>
    </source>
</evidence>
<evidence type="ECO:0000256" key="3">
    <source>
        <dbReference type="ARBA" id="ARBA00001946"/>
    </source>
</evidence>
<dbReference type="Gene3D" id="3.40.1350.10">
    <property type="match status" value="1"/>
</dbReference>
<dbReference type="GO" id="GO:0036297">
    <property type="term" value="P:interstrand cross-link repair"/>
    <property type="evidence" value="ECO:0007669"/>
    <property type="project" value="InterPro"/>
</dbReference>
<comment type="caution">
    <text evidence="12">The sequence shown here is derived from an EMBL/GenBank/DDBJ whole genome shotgun (WGS) entry which is preliminary data.</text>
</comment>
<dbReference type="EC" id="3.1.4.1" evidence="5"/>
<organism evidence="12 13">
    <name type="scientific">Sediminitomix flava</name>
    <dbReference type="NCBI Taxonomy" id="379075"/>
    <lineage>
        <taxon>Bacteria</taxon>
        <taxon>Pseudomonadati</taxon>
        <taxon>Bacteroidota</taxon>
        <taxon>Cytophagia</taxon>
        <taxon>Cytophagales</taxon>
        <taxon>Flammeovirgaceae</taxon>
        <taxon>Sediminitomix</taxon>
    </lineage>
</organism>
<dbReference type="Proteomes" id="UP000245535">
    <property type="component" value="Unassembled WGS sequence"/>
</dbReference>
<dbReference type="EMBL" id="QGDO01000006">
    <property type="protein sequence ID" value="PWJ39210.1"/>
    <property type="molecule type" value="Genomic_DNA"/>
</dbReference>
<keyword evidence="7" id="KW-0479">Metal-binding</keyword>
<evidence type="ECO:0000256" key="6">
    <source>
        <dbReference type="ARBA" id="ARBA00022722"/>
    </source>
</evidence>
<dbReference type="GO" id="GO:0008409">
    <property type="term" value="F:5'-3' exonuclease activity"/>
    <property type="evidence" value="ECO:0007669"/>
    <property type="project" value="TreeGrafter"/>
</dbReference>
<evidence type="ECO:0000256" key="4">
    <source>
        <dbReference type="ARBA" id="ARBA00005533"/>
    </source>
</evidence>
<keyword evidence="13" id="KW-1185">Reference proteome</keyword>
<dbReference type="SMART" id="SM00990">
    <property type="entry name" value="VRR_NUC"/>
    <property type="match status" value="1"/>
</dbReference>
<evidence type="ECO:0000256" key="8">
    <source>
        <dbReference type="ARBA" id="ARBA00022801"/>
    </source>
</evidence>
<comment type="catalytic activity">
    <reaction evidence="1">
        <text>Hydrolytically removes 5'-nucleotides successively from the 3'-hydroxy termini of 3'-hydroxy-terminated oligonucleotides.</text>
        <dbReference type="EC" id="3.1.4.1"/>
    </reaction>
</comment>
<sequence>MEKSQSNQQLEEGYYLLNFLKLIDFVCVQYDDLLSEEEKLFVEQFRSLSQDAQRLYVRLLSRKGPYFLSSKLQYKEVLSIENAITELIDDDFAKSNDRENAVVALYTLTKSELVDWLSVQSFPFPSSFTKAKKQTIISYLLEMENDSLWDAIDSSMNFISLEKLTYVQLFRLLFFGNLEQELHEFILEDLGVLKYENYPIRKEDRFFQTREVIEASFLMTNLKTELWLAQDAKDVDRVLELGEILLSYPFPERLTKRRAKACNQIGRFLETFKLWDQALFFYQQTEQSPSRERQSRVLDKVGEFEQALSICNEIMKNPKDDEEAEFAQMFGEKLKKKLELPFEKAKRVNYPTENLILKKIEVRVEQSVLQYYQTLGYDGFYTENLIWSALFGLAFWDIIFQPVPAVFFHAYQRGPVDLFQTEFREKREVEIAARLRELEEGQFLRKLVLERWDEKYLTANWLVSWKKVEKYQLETILDWLSSKQLVLLFDQMSKSLSDFRSGFPDLFIFHPKEDKYALVEVKGPGDQLRSNQRRWLRFFANHQIPHFVAKVKWDE</sequence>
<dbReference type="OrthoDB" id="9803913at2"/>
<dbReference type="GO" id="GO:0046872">
    <property type="term" value="F:metal ion binding"/>
    <property type="evidence" value="ECO:0007669"/>
    <property type="project" value="UniProtKB-KW"/>
</dbReference>
<protein>
    <recommendedName>
        <fullName evidence="5">phosphodiesterase I</fullName>
        <ecNumber evidence="5">3.1.4.1</ecNumber>
    </recommendedName>
</protein>
<dbReference type="GO" id="GO:0004528">
    <property type="term" value="F:phosphodiesterase I activity"/>
    <property type="evidence" value="ECO:0007669"/>
    <property type="project" value="UniProtKB-EC"/>
</dbReference>
<dbReference type="AlphaFoldDB" id="A0A315Z7M9"/>
<keyword evidence="6" id="KW-0540">Nuclease</keyword>
<dbReference type="GO" id="GO:0017108">
    <property type="term" value="F:5'-flap endonuclease activity"/>
    <property type="evidence" value="ECO:0007669"/>
    <property type="project" value="TreeGrafter"/>
</dbReference>
<evidence type="ECO:0000313" key="12">
    <source>
        <dbReference type="EMBL" id="PWJ39210.1"/>
    </source>
</evidence>
<reference evidence="12 13" key="1">
    <citation type="submission" date="2018-03" db="EMBL/GenBank/DDBJ databases">
        <title>Genomic Encyclopedia of Archaeal and Bacterial Type Strains, Phase II (KMG-II): from individual species to whole genera.</title>
        <authorList>
            <person name="Goeker M."/>
        </authorList>
    </citation>
    <scope>NUCLEOTIDE SEQUENCE [LARGE SCALE GENOMIC DNA]</scope>
    <source>
        <strain evidence="12 13">DSM 28229</strain>
    </source>
</reference>
<evidence type="ECO:0000256" key="5">
    <source>
        <dbReference type="ARBA" id="ARBA00012029"/>
    </source>
</evidence>
<comment type="similarity">
    <text evidence="4">Belongs to the FAN1 family.</text>
</comment>
<evidence type="ECO:0000256" key="10">
    <source>
        <dbReference type="ARBA" id="ARBA00023211"/>
    </source>
</evidence>
<dbReference type="InterPro" id="IPR049125">
    <property type="entry name" value="FAN1-like_WH"/>
</dbReference>